<feature type="compositionally biased region" description="Basic and acidic residues" evidence="1">
    <location>
        <begin position="41"/>
        <end position="53"/>
    </location>
</feature>
<proteinExistence type="predicted"/>
<dbReference type="NCBIfam" id="NF045971">
    <property type="entry name" value="conju_CD1110"/>
    <property type="match status" value="1"/>
</dbReference>
<feature type="region of interest" description="Disordered" evidence="1">
    <location>
        <begin position="38"/>
        <end position="58"/>
    </location>
</feature>
<sequence length="868" mass="97017">MRRKSESTSAAKREAHDRADAAMPDVAGLTVKQAEMALAEARNRERERREYERRKAKGKPLSKITQDAIRYEKCFESGVVKVEKGLYSITCDVDNMDYRNLGESEKEALYVRLLRVYNLFEPTTHLQWSVIVRVVGRRSILDEVLISHQPDGLDRLRDEVNEVLTDRASKGKTDIETRLLLTICTKADNEAEAQSILDGLVKDIRPDFESMGSGLTVLSGAEWLEIVAGVFWPSDVLVFDWATLVDTKTGKATGLTTKDAVAPMSLAFEPRILKPRPNGTTSVVKDSGIYRCNDFYASTLLLRKSPGMIDDRMVSVITSTPMDMMFTIHMQPMSAESSRKATDAYIAAVEGDTHDRAKEARRENMPAGVYMTSKHVDRAQDAEELKKEVQFGGHKLFYTTMSAHVRAETPDDLKLEQIPKLQRACGRWGVSATPLSGRERQKDAMNATLPIGKNFINAPSTMTTANVGALIPFTSRRYQDPGGIYWGVDAESEDFIMLDRTALGAPHQMVFGITGSGKSFGLCRENLQILLRRPRAKVYIASPGLAYKPFVQLLGGKWFEVGAGSKDYFNVMSINIDQVEDVEQAIADKAEYLMGQVECMLYKGAVMDGKDTRAAKEATLLYSCIQDCIPKVYGRYLDTHRAEDVPVLAQLADELGDMKVPVARDAAQALSLFTTTTAVGGQFSQRDGSPFDDDDCRLFGVGFRNAGDIIKAPALFAFTDMFWRQAVMNKVKGYETWVLFDEFQTFMDWPIAAQYFLKAWMEGRKYDLYQTGATQNVLAVLENAKASRALDNSGVVTMYNMAHDDARELAERLHMSERQMRYTVNPPEGHGVLSVMGSVMPFKDSWPKGTETYKVFTSKPKETKGRAM</sequence>
<evidence type="ECO:0000256" key="1">
    <source>
        <dbReference type="SAM" id="MobiDB-lite"/>
    </source>
</evidence>
<gene>
    <name evidence="2" type="ORF">ELLFYP107_00432</name>
</gene>
<protein>
    <submittedName>
        <fullName evidence="2">AAA-like domain protein</fullName>
    </submittedName>
</protein>
<reference evidence="2" key="1">
    <citation type="submission" date="2019-11" db="EMBL/GenBank/DDBJ databases">
        <authorList>
            <person name="Feng L."/>
        </authorList>
    </citation>
    <scope>NUCLEOTIDE SEQUENCE</scope>
    <source>
        <strain evidence="2">ElentaLFYP107</strain>
    </source>
</reference>
<dbReference type="InterPro" id="IPR027417">
    <property type="entry name" value="P-loop_NTPase"/>
</dbReference>
<name>A0A6N3EQ61_EGGLN</name>
<accession>A0A6N3EQ61</accession>
<organism evidence="2">
    <name type="scientific">Eggerthella lenta</name>
    <name type="common">Eubacterium lentum</name>
    <dbReference type="NCBI Taxonomy" id="84112"/>
    <lineage>
        <taxon>Bacteria</taxon>
        <taxon>Bacillati</taxon>
        <taxon>Actinomycetota</taxon>
        <taxon>Coriobacteriia</taxon>
        <taxon>Eggerthellales</taxon>
        <taxon>Eggerthellaceae</taxon>
        <taxon>Eggerthella</taxon>
    </lineage>
</organism>
<dbReference type="EMBL" id="CACRTT010000029">
    <property type="protein sequence ID" value="VYU43152.1"/>
    <property type="molecule type" value="Genomic_DNA"/>
</dbReference>
<evidence type="ECO:0000313" key="2">
    <source>
        <dbReference type="EMBL" id="VYU43152.1"/>
    </source>
</evidence>
<dbReference type="Gene3D" id="3.40.50.300">
    <property type="entry name" value="P-loop containing nucleotide triphosphate hydrolases"/>
    <property type="match status" value="2"/>
</dbReference>
<feature type="compositionally biased region" description="Basic and acidic residues" evidence="1">
    <location>
        <begin position="1"/>
        <end position="20"/>
    </location>
</feature>
<feature type="region of interest" description="Disordered" evidence="1">
    <location>
        <begin position="1"/>
        <end position="25"/>
    </location>
</feature>
<dbReference type="SUPFAM" id="SSF52540">
    <property type="entry name" value="P-loop containing nucleoside triphosphate hydrolases"/>
    <property type="match status" value="1"/>
</dbReference>
<dbReference type="AlphaFoldDB" id="A0A6N3EQ61"/>